<dbReference type="Gene3D" id="3.10.290.30">
    <property type="entry name" value="MM3350-like"/>
    <property type="match status" value="1"/>
</dbReference>
<evidence type="ECO:0000313" key="3">
    <source>
        <dbReference type="Proteomes" id="UP000233654"/>
    </source>
</evidence>
<dbReference type="PANTHER" id="PTHR41878">
    <property type="entry name" value="LEXA REPRESSOR-RELATED"/>
    <property type="match status" value="1"/>
</dbReference>
<sequence>MPEPSSRKKSGLGELLEVSARFWRSGKPDADIYQFMIALKDVEPTVWRRIQVPGEYSFWDLHVAIQDAMGWLDYHLHEFRLRDSFTGGETVLGFAEEGSMEDRKALTDYIVLISDYFGDEPVEYLYDFGDSWRHEVTLEAVLPRHREAEYPRCIAGARACPPEDCGGVSGYADFLRIIADPADEEHDETLHWVGGTFNPEYFDPSAVHFDDSQLRWRVAYLDDEETFEFLMSQREAAAERPPEIKVDLVGYMGFPHPGGTDMEDVFRYSSRPAEPAKTKRTRDRSSPSHKWQFKARFRRDAYGWKGTAPASKRLREAVSEIKKVARKDPVTAADGVVSLFERLWPALEEIDSSSGALGIAVNKAIDALLPILIDAPADLPTRRRWLECLYEAVCDDGVDFLFPVKCRWGEICVYPELVDYWIEFTLPGLELCQRVGGPGNFYEGETICFSCLLEGKRYDKLREVISKRRFPYWPLDRFWAEALARMGRTDEAITYAESRNPQDYEEQSILDFCERTLLEVGREEEAYRKYGLLIRRGNTYLATYRAMVKQYPGRDPEQVLKDLIETSLEKSKWFAAARQTGHLEIARDCARSGLVEPKTLVTAARDALESDPGFSYEIALRALDLMLRGYGYELAVIDILPAFNILFEAADAMGVSDWAVKSVKELLDRGLTENYPDCAEYLQELLDRRLPEPGGNGP</sequence>
<proteinExistence type="predicted"/>
<dbReference type="InterPro" id="IPR012912">
    <property type="entry name" value="Plasmid_pRiA4b_Orf3-like"/>
</dbReference>
<organism evidence="2 3">
    <name type="scientific">Candidatus Anoxymicrobium japonicum</name>
    <dbReference type="NCBI Taxonomy" id="2013648"/>
    <lineage>
        <taxon>Bacteria</taxon>
        <taxon>Bacillati</taxon>
        <taxon>Actinomycetota</taxon>
        <taxon>Candidatus Geothermincolia</taxon>
        <taxon>Candidatus Geothermincolales</taxon>
        <taxon>Candidatus Anoxymicrobiaceae</taxon>
        <taxon>Candidatus Anoxymicrobium</taxon>
    </lineage>
</organism>
<dbReference type="Pfam" id="PF07929">
    <property type="entry name" value="PRiA4_ORF3"/>
    <property type="match status" value="1"/>
</dbReference>
<accession>A0A2N3G6W9</accession>
<name>A0A2N3G6W9_9ACTN</name>
<comment type="caution">
    <text evidence="2">The sequence shown here is derived from an EMBL/GenBank/DDBJ whole genome shotgun (WGS) entry which is preliminary data.</text>
</comment>
<gene>
    <name evidence="2" type="ORF">CVT63_03410</name>
</gene>
<dbReference type="Proteomes" id="UP000233654">
    <property type="component" value="Unassembled WGS sequence"/>
</dbReference>
<feature type="domain" description="Plasmid pRiA4b Orf3-like" evidence="1">
    <location>
        <begin position="32"/>
        <end position="205"/>
    </location>
</feature>
<dbReference type="EMBL" id="PHEX01000021">
    <property type="protein sequence ID" value="PKQ28334.1"/>
    <property type="molecule type" value="Genomic_DNA"/>
</dbReference>
<dbReference type="SUPFAM" id="SSF159941">
    <property type="entry name" value="MM3350-like"/>
    <property type="match status" value="1"/>
</dbReference>
<protein>
    <recommendedName>
        <fullName evidence="1">Plasmid pRiA4b Orf3-like domain-containing protein</fullName>
    </recommendedName>
</protein>
<dbReference type="PANTHER" id="PTHR41878:SF1">
    <property type="entry name" value="TNPR PROTEIN"/>
    <property type="match status" value="1"/>
</dbReference>
<evidence type="ECO:0000259" key="1">
    <source>
        <dbReference type="Pfam" id="PF07929"/>
    </source>
</evidence>
<reference evidence="2 3" key="1">
    <citation type="journal article" date="2017" name="ISME J.">
        <title>Potential for microbial H2 and metal transformations associated with novel bacteria and archaea in deep terrestrial subsurface sediments.</title>
        <authorList>
            <person name="Hernsdorf A.W."/>
            <person name="Amano Y."/>
            <person name="Miyakawa K."/>
            <person name="Ise K."/>
            <person name="Suzuki Y."/>
            <person name="Anantharaman K."/>
            <person name="Probst A."/>
            <person name="Burstein D."/>
            <person name="Thomas B.C."/>
            <person name="Banfield J.F."/>
        </authorList>
    </citation>
    <scope>NUCLEOTIDE SEQUENCE [LARGE SCALE GENOMIC DNA]</scope>
    <source>
        <strain evidence="2">HGW-Actinobacteria-3</strain>
    </source>
</reference>
<dbReference type="InterPro" id="IPR024047">
    <property type="entry name" value="MM3350-like_sf"/>
</dbReference>
<dbReference type="AlphaFoldDB" id="A0A2N3G6W9"/>
<evidence type="ECO:0000313" key="2">
    <source>
        <dbReference type="EMBL" id="PKQ28334.1"/>
    </source>
</evidence>